<dbReference type="RefSeq" id="WP_130046854.1">
    <property type="nucleotide sequence ID" value="NZ_SEZK01000002.1"/>
</dbReference>
<accession>A0A4Q5KXM6</accession>
<organism evidence="2 4">
    <name type="scientific">Aliivibrio finisterrensis</name>
    <dbReference type="NCBI Taxonomy" id="511998"/>
    <lineage>
        <taxon>Bacteria</taxon>
        <taxon>Pseudomonadati</taxon>
        <taxon>Pseudomonadota</taxon>
        <taxon>Gammaproteobacteria</taxon>
        <taxon>Vibrionales</taxon>
        <taxon>Vibrionaceae</taxon>
        <taxon>Aliivibrio</taxon>
    </lineage>
</organism>
<dbReference type="EMBL" id="SEZK01000002">
    <property type="protein sequence ID" value="RYU54143.1"/>
    <property type="molecule type" value="Genomic_DNA"/>
</dbReference>
<dbReference type="GO" id="GO:0006355">
    <property type="term" value="P:regulation of DNA-templated transcription"/>
    <property type="evidence" value="ECO:0007669"/>
    <property type="project" value="InterPro"/>
</dbReference>
<dbReference type="EMBL" id="SEZN01000001">
    <property type="protein sequence ID" value="RYU67210.1"/>
    <property type="molecule type" value="Genomic_DNA"/>
</dbReference>
<dbReference type="InterPro" id="IPR009061">
    <property type="entry name" value="DNA-bd_dom_put_sf"/>
</dbReference>
<dbReference type="Pfam" id="PF00376">
    <property type="entry name" value="MerR"/>
    <property type="match status" value="1"/>
</dbReference>
<dbReference type="InterPro" id="IPR000551">
    <property type="entry name" value="MerR-type_HTH_dom"/>
</dbReference>
<name>A0A4Q5KXM6_9GAMM</name>
<evidence type="ECO:0000313" key="2">
    <source>
        <dbReference type="EMBL" id="RYU54143.1"/>
    </source>
</evidence>
<dbReference type="Gene3D" id="1.10.10.10">
    <property type="entry name" value="Winged helix-like DNA-binding domain superfamily/Winged helix DNA-binding domain"/>
    <property type="match status" value="1"/>
</dbReference>
<dbReference type="GO" id="GO:0003677">
    <property type="term" value="F:DNA binding"/>
    <property type="evidence" value="ECO:0007669"/>
    <property type="project" value="InterPro"/>
</dbReference>
<keyword evidence="5" id="KW-1185">Reference proteome</keyword>
<feature type="domain" description="HTH merR-type" evidence="1">
    <location>
        <begin position="28"/>
        <end position="59"/>
    </location>
</feature>
<evidence type="ECO:0000313" key="4">
    <source>
        <dbReference type="Proteomes" id="UP000294063"/>
    </source>
</evidence>
<proteinExistence type="predicted"/>
<sequence length="77" mass="8727">MFQKNPTNDAAKRIVQSAPLTPLIRKHELAEQLNISTKTIERWLEKGLLPAPFKTKTGRTVGWATHQIEAWSGVTFK</sequence>
<comment type="caution">
    <text evidence="2">The sequence shown here is derived from an EMBL/GenBank/DDBJ whole genome shotgun (WGS) entry which is preliminary data.</text>
</comment>
<dbReference type="AlphaFoldDB" id="A0A4Q5KXM6"/>
<gene>
    <name evidence="3" type="ORF">ERW53_00830</name>
    <name evidence="2" type="ORF">ERW57_02795</name>
</gene>
<dbReference type="InterPro" id="IPR036388">
    <property type="entry name" value="WH-like_DNA-bd_sf"/>
</dbReference>
<dbReference type="SUPFAM" id="SSF46955">
    <property type="entry name" value="Putative DNA-binding domain"/>
    <property type="match status" value="1"/>
</dbReference>
<reference evidence="4 5" key="1">
    <citation type="submission" date="2019-02" db="EMBL/GenBank/DDBJ databases">
        <title>Genome sequences of Aliivibrio finisterrensis strains from farmed Atlantic salmon.</title>
        <authorList>
            <person name="Bowman J.P."/>
        </authorList>
    </citation>
    <scope>NUCLEOTIDE SEQUENCE [LARGE SCALE GENOMIC DNA]</scope>
    <source>
        <strain evidence="3 5">A21</strain>
        <strain evidence="2 4">A46</strain>
    </source>
</reference>
<evidence type="ECO:0000259" key="1">
    <source>
        <dbReference type="Pfam" id="PF00376"/>
    </source>
</evidence>
<protein>
    <submittedName>
        <fullName evidence="2">MerR family transcriptional regulator</fullName>
    </submittedName>
</protein>
<evidence type="ECO:0000313" key="3">
    <source>
        <dbReference type="EMBL" id="RYU67210.1"/>
    </source>
</evidence>
<evidence type="ECO:0000313" key="5">
    <source>
        <dbReference type="Proteomes" id="UP000294166"/>
    </source>
</evidence>
<dbReference type="Proteomes" id="UP000294063">
    <property type="component" value="Unassembled WGS sequence"/>
</dbReference>
<dbReference type="Proteomes" id="UP000294166">
    <property type="component" value="Unassembled WGS sequence"/>
</dbReference>